<keyword evidence="1" id="KW-0539">Nucleus</keyword>
<dbReference type="EMBL" id="JAULSN010000005">
    <property type="protein sequence ID" value="KAK3370810.1"/>
    <property type="molecule type" value="Genomic_DNA"/>
</dbReference>
<dbReference type="Pfam" id="PF12013">
    <property type="entry name" value="OrsD"/>
    <property type="match status" value="1"/>
</dbReference>
<evidence type="ECO:0008006" key="4">
    <source>
        <dbReference type="Google" id="ProtNLM"/>
    </source>
</evidence>
<evidence type="ECO:0000313" key="3">
    <source>
        <dbReference type="Proteomes" id="UP001287356"/>
    </source>
</evidence>
<dbReference type="PANTHER" id="PTHR47784:SF5">
    <property type="entry name" value="STEROL UPTAKE CONTROL PROTEIN 2"/>
    <property type="match status" value="1"/>
</dbReference>
<dbReference type="PANTHER" id="PTHR47784">
    <property type="entry name" value="STEROL UPTAKE CONTROL PROTEIN 2"/>
    <property type="match status" value="1"/>
</dbReference>
<sequence>MASSTEWPKPGLLRYLADYQVVICTECRYAIQPKAVARHFKDIHHMCCNARRGLVEYAASLQLADPGDVLFPLPDHAPIPLLPAEQGLACTHAGCFHLCVTAKRMKSHWAAAHSGSDSNTSPHWRPVTLQTFFRGNQLRYFIVAAPSSSAPPGHKYPLEDIALPPSWTSSDLALFIHFTQETYQTLGHSPRSKRVWRAAVPALALGHDFLKQGVLACAALNIAHLQPTLRRGYVVLAARHHARALAGCRTLLAGPSTALSATTRDALLASAHLLAVYCFATDIAAQCDGNTEAIVPDLAAWLATLRDSHAVLQFAAASLGSSSGGQPTDLTRALLEDARGSLPPTGTGTELPAGAPHHAARFAQLLNLLVPLPRRPAYFGALVLLGMAVRALPAAPLTPWAAIRLWPARIRGAVADAPFVALLRAREPAALVLLAHYCVLLGPLERDGADGGVCWYMQGCCERVLRAVWRDLEGAEGEWRAWLDWVVVEAGIGGVLLGDGGMDIVE</sequence>
<keyword evidence="3" id="KW-1185">Reference proteome</keyword>
<protein>
    <recommendedName>
        <fullName evidence="4">C2H2-type domain-containing protein</fullName>
    </recommendedName>
</protein>
<gene>
    <name evidence="2" type="ORF">B0T24DRAFT_721075</name>
</gene>
<dbReference type="InterPro" id="IPR021858">
    <property type="entry name" value="Fun_TF"/>
</dbReference>
<name>A0AAE0K6Z7_9PEZI</name>
<proteinExistence type="predicted"/>
<dbReference type="GO" id="GO:0001228">
    <property type="term" value="F:DNA-binding transcription activator activity, RNA polymerase II-specific"/>
    <property type="evidence" value="ECO:0007669"/>
    <property type="project" value="TreeGrafter"/>
</dbReference>
<evidence type="ECO:0000256" key="1">
    <source>
        <dbReference type="ARBA" id="ARBA00023242"/>
    </source>
</evidence>
<comment type="caution">
    <text evidence="2">The sequence shown here is derived from an EMBL/GenBank/DDBJ whole genome shotgun (WGS) entry which is preliminary data.</text>
</comment>
<reference evidence="2" key="2">
    <citation type="submission" date="2023-06" db="EMBL/GenBank/DDBJ databases">
        <authorList>
            <consortium name="Lawrence Berkeley National Laboratory"/>
            <person name="Haridas S."/>
            <person name="Hensen N."/>
            <person name="Bonometti L."/>
            <person name="Westerberg I."/>
            <person name="Brannstrom I.O."/>
            <person name="Guillou S."/>
            <person name="Cros-Aarteil S."/>
            <person name="Calhoun S."/>
            <person name="Kuo A."/>
            <person name="Mondo S."/>
            <person name="Pangilinan J."/>
            <person name="Riley R."/>
            <person name="Labutti K."/>
            <person name="Andreopoulos B."/>
            <person name="Lipzen A."/>
            <person name="Chen C."/>
            <person name="Yanf M."/>
            <person name="Daum C."/>
            <person name="Ng V."/>
            <person name="Clum A."/>
            <person name="Steindorff A."/>
            <person name="Ohm R."/>
            <person name="Martin F."/>
            <person name="Silar P."/>
            <person name="Natvig D."/>
            <person name="Lalanne C."/>
            <person name="Gautier V."/>
            <person name="Ament-Velasquez S.L."/>
            <person name="Kruys A."/>
            <person name="Hutchinson M.I."/>
            <person name="Powell A.J."/>
            <person name="Barry K."/>
            <person name="Miller A.N."/>
            <person name="Grigoriev I.V."/>
            <person name="Debuchy R."/>
            <person name="Gladieux P."/>
            <person name="Thoren M.H."/>
            <person name="Johannesson H."/>
        </authorList>
    </citation>
    <scope>NUCLEOTIDE SEQUENCE</scope>
    <source>
        <strain evidence="2">CBS 958.72</strain>
    </source>
</reference>
<dbReference type="Pfam" id="PF11951">
    <property type="entry name" value="Fungal_trans_2"/>
    <property type="match status" value="1"/>
</dbReference>
<reference evidence="2" key="1">
    <citation type="journal article" date="2023" name="Mol. Phylogenet. Evol.">
        <title>Genome-scale phylogeny and comparative genomics of the fungal order Sordariales.</title>
        <authorList>
            <person name="Hensen N."/>
            <person name="Bonometti L."/>
            <person name="Westerberg I."/>
            <person name="Brannstrom I.O."/>
            <person name="Guillou S."/>
            <person name="Cros-Aarteil S."/>
            <person name="Calhoun S."/>
            <person name="Haridas S."/>
            <person name="Kuo A."/>
            <person name="Mondo S."/>
            <person name="Pangilinan J."/>
            <person name="Riley R."/>
            <person name="LaButti K."/>
            <person name="Andreopoulos B."/>
            <person name="Lipzen A."/>
            <person name="Chen C."/>
            <person name="Yan M."/>
            <person name="Daum C."/>
            <person name="Ng V."/>
            <person name="Clum A."/>
            <person name="Steindorff A."/>
            <person name="Ohm R.A."/>
            <person name="Martin F."/>
            <person name="Silar P."/>
            <person name="Natvig D.O."/>
            <person name="Lalanne C."/>
            <person name="Gautier V."/>
            <person name="Ament-Velasquez S.L."/>
            <person name="Kruys A."/>
            <person name="Hutchinson M.I."/>
            <person name="Powell A.J."/>
            <person name="Barry K."/>
            <person name="Miller A.N."/>
            <person name="Grigoriev I.V."/>
            <person name="Debuchy R."/>
            <person name="Gladieux P."/>
            <person name="Hiltunen Thoren M."/>
            <person name="Johannesson H."/>
        </authorList>
    </citation>
    <scope>NUCLEOTIDE SEQUENCE</scope>
    <source>
        <strain evidence="2">CBS 958.72</strain>
    </source>
</reference>
<dbReference type="InterPro" id="IPR053157">
    <property type="entry name" value="Sterol_Uptake_Regulator"/>
</dbReference>
<accession>A0AAE0K6Z7</accession>
<organism evidence="2 3">
    <name type="scientific">Lasiosphaeria ovina</name>
    <dbReference type="NCBI Taxonomy" id="92902"/>
    <lineage>
        <taxon>Eukaryota</taxon>
        <taxon>Fungi</taxon>
        <taxon>Dikarya</taxon>
        <taxon>Ascomycota</taxon>
        <taxon>Pezizomycotina</taxon>
        <taxon>Sordariomycetes</taxon>
        <taxon>Sordariomycetidae</taxon>
        <taxon>Sordariales</taxon>
        <taxon>Lasiosphaeriaceae</taxon>
        <taxon>Lasiosphaeria</taxon>
    </lineage>
</organism>
<dbReference type="AlphaFoldDB" id="A0AAE0K6Z7"/>
<dbReference type="InterPro" id="IPR022698">
    <property type="entry name" value="OrsD"/>
</dbReference>
<dbReference type="Proteomes" id="UP001287356">
    <property type="component" value="Unassembled WGS sequence"/>
</dbReference>
<evidence type="ECO:0000313" key="2">
    <source>
        <dbReference type="EMBL" id="KAK3370810.1"/>
    </source>
</evidence>